<gene>
    <name evidence="3" type="ORF">KK062_25995</name>
</gene>
<keyword evidence="4" id="KW-1185">Reference proteome</keyword>
<dbReference type="Proteomes" id="UP001319080">
    <property type="component" value="Unassembled WGS sequence"/>
</dbReference>
<comment type="caution">
    <text evidence="3">The sequence shown here is derived from an EMBL/GenBank/DDBJ whole genome shotgun (WGS) entry which is preliminary data.</text>
</comment>
<evidence type="ECO:0000313" key="3">
    <source>
        <dbReference type="EMBL" id="MBT1711720.1"/>
    </source>
</evidence>
<evidence type="ECO:0000256" key="1">
    <source>
        <dbReference type="SAM" id="MobiDB-lite"/>
    </source>
</evidence>
<dbReference type="EMBL" id="JAHESE010000039">
    <property type="protein sequence ID" value="MBT1711720.1"/>
    <property type="molecule type" value="Genomic_DNA"/>
</dbReference>
<feature type="compositionally biased region" description="Basic and acidic residues" evidence="1">
    <location>
        <begin position="23"/>
        <end position="34"/>
    </location>
</feature>
<evidence type="ECO:0000256" key="2">
    <source>
        <dbReference type="SAM" id="SignalP"/>
    </source>
</evidence>
<organism evidence="3 4">
    <name type="scientific">Dawidia cretensis</name>
    <dbReference type="NCBI Taxonomy" id="2782350"/>
    <lineage>
        <taxon>Bacteria</taxon>
        <taxon>Pseudomonadati</taxon>
        <taxon>Bacteroidota</taxon>
        <taxon>Cytophagia</taxon>
        <taxon>Cytophagales</taxon>
        <taxon>Chryseotaleaceae</taxon>
        <taxon>Dawidia</taxon>
    </lineage>
</organism>
<protein>
    <submittedName>
        <fullName evidence="3">Uncharacterized protein</fullName>
    </submittedName>
</protein>
<sequence>MKKYAMTFVWLLACTLVFAQHGGDHKDKGHKGPGDPKAAAAKHADKLKADVALDDTQYIKVKAVYEQYEQEQSTVRRDTSLTKGQENTRMKALRDNRDASLRAALTAEQWKKWEALKQEKKDAKNARKDGKKGKDGAGKGKKE</sequence>
<feature type="region of interest" description="Disordered" evidence="1">
    <location>
        <begin position="72"/>
        <end position="95"/>
    </location>
</feature>
<reference evidence="3 4" key="1">
    <citation type="submission" date="2021-05" db="EMBL/GenBank/DDBJ databases">
        <title>A Polyphasic approach of four new species of the genus Ohtaekwangia: Ohtaekwangia histidinii sp. nov., Ohtaekwangia cretensis sp. nov., Ohtaekwangia indiensis sp. nov., Ohtaekwangia reichenbachii sp. nov. from diverse environment.</title>
        <authorList>
            <person name="Octaviana S."/>
        </authorList>
    </citation>
    <scope>NUCLEOTIDE SEQUENCE [LARGE SCALE GENOMIC DNA]</scope>
    <source>
        <strain evidence="3 4">PWU5</strain>
    </source>
</reference>
<accession>A0AAP2GW62</accession>
<keyword evidence="2" id="KW-0732">Signal</keyword>
<feature type="chain" id="PRO_5042826623" evidence="2">
    <location>
        <begin position="20"/>
        <end position="143"/>
    </location>
</feature>
<proteinExistence type="predicted"/>
<feature type="compositionally biased region" description="Basic and acidic residues" evidence="1">
    <location>
        <begin position="74"/>
        <end position="95"/>
    </location>
</feature>
<feature type="signal peptide" evidence="2">
    <location>
        <begin position="1"/>
        <end position="19"/>
    </location>
</feature>
<evidence type="ECO:0000313" key="4">
    <source>
        <dbReference type="Proteomes" id="UP001319080"/>
    </source>
</evidence>
<dbReference type="AlphaFoldDB" id="A0AAP2GW62"/>
<feature type="region of interest" description="Disordered" evidence="1">
    <location>
        <begin position="115"/>
        <end position="143"/>
    </location>
</feature>
<name>A0AAP2GW62_9BACT</name>
<dbReference type="RefSeq" id="WP_254087291.1">
    <property type="nucleotide sequence ID" value="NZ_JAHESE010000039.1"/>
</dbReference>
<feature type="region of interest" description="Disordered" evidence="1">
    <location>
        <begin position="23"/>
        <end position="43"/>
    </location>
</feature>